<dbReference type="Proteomes" id="UP000034215">
    <property type="component" value="Unassembled WGS sequence"/>
</dbReference>
<dbReference type="Gene3D" id="1.10.287.310">
    <property type="match status" value="1"/>
</dbReference>
<gene>
    <name evidence="1" type="ORF">UT76_C0001G0010</name>
</gene>
<evidence type="ECO:0000313" key="1">
    <source>
        <dbReference type="EMBL" id="KKR44957.1"/>
    </source>
</evidence>
<dbReference type="SUPFAM" id="SSF46561">
    <property type="entry name" value="Ribosomal protein L29 (L29p)"/>
    <property type="match status" value="1"/>
</dbReference>
<dbReference type="EMBL" id="LBYA01000001">
    <property type="protein sequence ID" value="KKR44957.1"/>
    <property type="molecule type" value="Genomic_DNA"/>
</dbReference>
<evidence type="ECO:0008006" key="3">
    <source>
        <dbReference type="Google" id="ProtNLM"/>
    </source>
</evidence>
<protein>
    <recommendedName>
        <fullName evidence="3">50S ribosomal protein L29</fullName>
    </recommendedName>
</protein>
<reference evidence="1 2" key="1">
    <citation type="journal article" date="2015" name="Nature">
        <title>rRNA introns, odd ribosomes, and small enigmatic genomes across a large radiation of phyla.</title>
        <authorList>
            <person name="Brown C.T."/>
            <person name="Hug L.A."/>
            <person name="Thomas B.C."/>
            <person name="Sharon I."/>
            <person name="Castelle C.J."/>
            <person name="Singh A."/>
            <person name="Wilkins M.J."/>
            <person name="Williams K.H."/>
            <person name="Banfield J.F."/>
        </authorList>
    </citation>
    <scope>NUCLEOTIDE SEQUENCE [LARGE SCALE GENOMIC DNA]</scope>
</reference>
<accession>A0A0G0U498</accession>
<sequence length="80" mass="9270">MKRKEINELRGKTIQELAKIAEAKKIEAEKAKMKIMGGKEKNLKVRRNLTREIAKILTLVREKEIIEALSSLEPKKEEVK</sequence>
<dbReference type="InterPro" id="IPR036049">
    <property type="entry name" value="Ribosomal_uL29_sf"/>
</dbReference>
<dbReference type="AlphaFoldDB" id="A0A0G0U498"/>
<comment type="caution">
    <text evidence="1">The sequence shown here is derived from an EMBL/GenBank/DDBJ whole genome shotgun (WGS) entry which is preliminary data.</text>
</comment>
<dbReference type="GO" id="GO:0006412">
    <property type="term" value="P:translation"/>
    <property type="evidence" value="ECO:0007669"/>
    <property type="project" value="InterPro"/>
</dbReference>
<organism evidence="1 2">
    <name type="scientific">Candidatus Woesebacteria bacterium GW2011_GWB1_40_12</name>
    <dbReference type="NCBI Taxonomy" id="1618576"/>
    <lineage>
        <taxon>Bacteria</taxon>
        <taxon>Candidatus Woeseibacteriota</taxon>
    </lineage>
</organism>
<name>A0A0G0U498_9BACT</name>
<proteinExistence type="predicted"/>
<dbReference type="GO" id="GO:0005840">
    <property type="term" value="C:ribosome"/>
    <property type="evidence" value="ECO:0007669"/>
    <property type="project" value="InterPro"/>
</dbReference>
<evidence type="ECO:0000313" key="2">
    <source>
        <dbReference type="Proteomes" id="UP000034215"/>
    </source>
</evidence>
<dbReference type="GO" id="GO:0003735">
    <property type="term" value="F:structural constituent of ribosome"/>
    <property type="evidence" value="ECO:0007669"/>
    <property type="project" value="InterPro"/>
</dbReference>